<dbReference type="GO" id="GO:0008643">
    <property type="term" value="P:carbohydrate transport"/>
    <property type="evidence" value="ECO:0007669"/>
    <property type="project" value="InterPro"/>
</dbReference>
<dbReference type="InterPro" id="IPR001927">
    <property type="entry name" value="Na/Gal_symport"/>
</dbReference>
<comment type="similarity">
    <text evidence="1">Belongs to the sodium:galactoside symporter (TC 2.A.2) family.</text>
</comment>
<feature type="transmembrane region" description="Helical" evidence="2">
    <location>
        <begin position="277"/>
        <end position="297"/>
    </location>
</feature>
<dbReference type="CDD" id="cd17332">
    <property type="entry name" value="MFS_MelB_like"/>
    <property type="match status" value="1"/>
</dbReference>
<dbReference type="PANTHER" id="PTHR11328">
    <property type="entry name" value="MAJOR FACILITATOR SUPERFAMILY DOMAIN-CONTAINING PROTEIN"/>
    <property type="match status" value="1"/>
</dbReference>
<feature type="transmembrane region" description="Helical" evidence="2">
    <location>
        <begin position="183"/>
        <end position="204"/>
    </location>
</feature>
<feature type="transmembrane region" description="Helical" evidence="2">
    <location>
        <begin position="232"/>
        <end position="257"/>
    </location>
</feature>
<dbReference type="PANTHER" id="PTHR11328:SF24">
    <property type="entry name" value="MAJOR FACILITATOR SUPERFAMILY (MFS) PROFILE DOMAIN-CONTAINING PROTEIN"/>
    <property type="match status" value="1"/>
</dbReference>
<comment type="caution">
    <text evidence="3">The sequence shown here is derived from an EMBL/GenBank/DDBJ whole genome shotgun (WGS) entry which is preliminary data.</text>
</comment>
<sequence>MSDSEKLAFREKVGYGFGDTASNIYFQFVNIFLLYYYTDVFGLAPTSAGILFVAARFWDAINDPLMGVVADRTNTRWGKYRPYLLWMAVPFGLIGYLCFANPNFSETGKLIYAYATYIGLMMVYTAINVPYSALMGVMTPSSKERTKLATYRFVGAFSGTLLISLAVRPLVRELGGGDEALGFKLTMGLLSIVAVALFLFTFAWTKERVKPQCNENTSIKQDIVFLFQNRPWIIMVIAAILTLSNVAVRGAVTAHFLKYYVGDDGQSVFWFLDKTSLMLTSGSLAFIIGIFFTSWFSKTFGKRNSLMALTLLNGATLLVFYFIPPDAFYLMLTVNALGSLLAGPTPVLVWAIYTDVADYGEWRFGRRATGLVFSAAMFAQKMGLAIGGGLSGWLLGYFGYVANQQQTPETINGIRLLFSVLPGVLAIANGIILIWYPLSDDDVSSIEAELKVRRELSNPA</sequence>
<dbReference type="Proteomes" id="UP000642829">
    <property type="component" value="Unassembled WGS sequence"/>
</dbReference>
<dbReference type="InterPro" id="IPR036259">
    <property type="entry name" value="MFS_trans_sf"/>
</dbReference>
<evidence type="ECO:0000313" key="4">
    <source>
        <dbReference type="Proteomes" id="UP000642829"/>
    </source>
</evidence>
<protein>
    <submittedName>
        <fullName evidence="3">MFS transporter</fullName>
    </submittedName>
</protein>
<dbReference type="GO" id="GO:0015293">
    <property type="term" value="F:symporter activity"/>
    <property type="evidence" value="ECO:0007669"/>
    <property type="project" value="InterPro"/>
</dbReference>
<evidence type="ECO:0000256" key="1">
    <source>
        <dbReference type="ARBA" id="ARBA00009617"/>
    </source>
</evidence>
<reference evidence="3" key="2">
    <citation type="submission" date="2020-09" db="EMBL/GenBank/DDBJ databases">
        <authorList>
            <person name="Sun Q."/>
            <person name="Kim S."/>
        </authorList>
    </citation>
    <scope>NUCLEOTIDE SEQUENCE</scope>
    <source>
        <strain evidence="3">KCTC 12870</strain>
    </source>
</reference>
<accession>A0A8J3GF44</accession>
<dbReference type="GO" id="GO:0006814">
    <property type="term" value="P:sodium ion transport"/>
    <property type="evidence" value="ECO:0007669"/>
    <property type="project" value="InterPro"/>
</dbReference>
<dbReference type="GO" id="GO:0005886">
    <property type="term" value="C:plasma membrane"/>
    <property type="evidence" value="ECO:0007669"/>
    <property type="project" value="TreeGrafter"/>
</dbReference>
<keyword evidence="4" id="KW-1185">Reference proteome</keyword>
<dbReference type="Gene3D" id="1.20.1250.20">
    <property type="entry name" value="MFS general substrate transporter like domains"/>
    <property type="match status" value="2"/>
</dbReference>
<feature type="transmembrane region" description="Helical" evidence="2">
    <location>
        <begin position="304"/>
        <end position="323"/>
    </location>
</feature>
<evidence type="ECO:0000313" key="3">
    <source>
        <dbReference type="EMBL" id="GHC03565.1"/>
    </source>
</evidence>
<feature type="transmembrane region" description="Helical" evidence="2">
    <location>
        <begin position="371"/>
        <end position="396"/>
    </location>
</feature>
<dbReference type="EMBL" id="BMXG01000011">
    <property type="protein sequence ID" value="GHC03565.1"/>
    <property type="molecule type" value="Genomic_DNA"/>
</dbReference>
<name>A0A8J3GF44_9BACT</name>
<reference evidence="3" key="1">
    <citation type="journal article" date="2014" name="Int. J. Syst. Evol. Microbiol.">
        <title>Complete genome sequence of Corynebacterium casei LMG S-19264T (=DSM 44701T), isolated from a smear-ripened cheese.</title>
        <authorList>
            <consortium name="US DOE Joint Genome Institute (JGI-PGF)"/>
            <person name="Walter F."/>
            <person name="Albersmeier A."/>
            <person name="Kalinowski J."/>
            <person name="Ruckert C."/>
        </authorList>
    </citation>
    <scope>NUCLEOTIDE SEQUENCE</scope>
    <source>
        <strain evidence="3">KCTC 12870</strain>
    </source>
</reference>
<dbReference type="RefSeq" id="WP_189514704.1">
    <property type="nucleotide sequence ID" value="NZ_BMXG01000011.1"/>
</dbReference>
<keyword evidence="2" id="KW-0472">Membrane</keyword>
<feature type="transmembrane region" description="Helical" evidence="2">
    <location>
        <begin position="149"/>
        <end position="171"/>
    </location>
</feature>
<dbReference type="SUPFAM" id="SSF103473">
    <property type="entry name" value="MFS general substrate transporter"/>
    <property type="match status" value="1"/>
</dbReference>
<feature type="transmembrane region" description="Helical" evidence="2">
    <location>
        <begin position="83"/>
        <end position="102"/>
    </location>
</feature>
<dbReference type="AlphaFoldDB" id="A0A8J3GF44"/>
<proteinExistence type="inferred from homology"/>
<feature type="transmembrane region" description="Helical" evidence="2">
    <location>
        <begin position="114"/>
        <end position="137"/>
    </location>
</feature>
<gene>
    <name evidence="3" type="ORF">GCM10007047_20210</name>
</gene>
<dbReference type="Pfam" id="PF13347">
    <property type="entry name" value="MFS_2"/>
    <property type="match status" value="1"/>
</dbReference>
<dbReference type="InterPro" id="IPR039672">
    <property type="entry name" value="MFS_2"/>
</dbReference>
<dbReference type="NCBIfam" id="TIGR00792">
    <property type="entry name" value="gph"/>
    <property type="match status" value="1"/>
</dbReference>
<evidence type="ECO:0000256" key="2">
    <source>
        <dbReference type="SAM" id="Phobius"/>
    </source>
</evidence>
<organism evidence="3 4">
    <name type="scientific">Cerasicoccus arenae</name>
    <dbReference type="NCBI Taxonomy" id="424488"/>
    <lineage>
        <taxon>Bacteria</taxon>
        <taxon>Pseudomonadati</taxon>
        <taxon>Verrucomicrobiota</taxon>
        <taxon>Opitutia</taxon>
        <taxon>Puniceicoccales</taxon>
        <taxon>Cerasicoccaceae</taxon>
        <taxon>Cerasicoccus</taxon>
    </lineage>
</organism>
<keyword evidence="2" id="KW-0812">Transmembrane</keyword>
<keyword evidence="2" id="KW-1133">Transmembrane helix</keyword>
<feature type="transmembrane region" description="Helical" evidence="2">
    <location>
        <begin position="416"/>
        <end position="436"/>
    </location>
</feature>